<dbReference type="InterPro" id="IPR017583">
    <property type="entry name" value="Tagatose/fructose_Pkinase"/>
</dbReference>
<dbReference type="PANTHER" id="PTHR46566:SF1">
    <property type="entry name" value="1-PHOSPHOFRUCTOKINASE"/>
    <property type="match status" value="1"/>
</dbReference>
<evidence type="ECO:0000256" key="1">
    <source>
        <dbReference type="ARBA" id="ARBA00010688"/>
    </source>
</evidence>
<dbReference type="PIRSF" id="PIRSF000535">
    <property type="entry name" value="1PFK/6PFK/LacC"/>
    <property type="match status" value="1"/>
</dbReference>
<keyword evidence="5" id="KW-0067">ATP-binding</keyword>
<dbReference type="EMBL" id="CP043026">
    <property type="protein sequence ID" value="QEH61481.1"/>
    <property type="molecule type" value="Genomic_DNA"/>
</dbReference>
<dbReference type="GO" id="GO:0005524">
    <property type="term" value="F:ATP binding"/>
    <property type="evidence" value="ECO:0007669"/>
    <property type="project" value="UniProtKB-KW"/>
</dbReference>
<evidence type="ECO:0000313" key="8">
    <source>
        <dbReference type="EMBL" id="QEH61481.1"/>
    </source>
</evidence>
<comment type="similarity">
    <text evidence="1">Belongs to the carbohydrate kinase PfkB family.</text>
</comment>
<reference evidence="8 9" key="1">
    <citation type="submission" date="2019-08" db="EMBL/GenBank/DDBJ databases">
        <title>Complete genome sequence of Spiroplasma chinense CCH (DSM 19755).</title>
        <authorList>
            <person name="Shen H.-Y."/>
            <person name="Lin Y.-C."/>
            <person name="Chou L."/>
            <person name="Kuo C.-H."/>
        </authorList>
    </citation>
    <scope>NUCLEOTIDE SEQUENCE [LARGE SCALE GENOMIC DNA]</scope>
    <source>
        <strain evidence="8 9">CCH</strain>
    </source>
</reference>
<dbReference type="KEGG" id="schi:SCHIN_v1c02840"/>
<dbReference type="Proteomes" id="UP000323144">
    <property type="component" value="Chromosome"/>
</dbReference>
<accession>A0A5B9Y3B9</accession>
<dbReference type="AlphaFoldDB" id="A0A5B9Y3B9"/>
<sequence>MKNKIYIISLSPSLDYIVKFDNLKIGETNRPIETEIYAAGKGIHMSMLLNNIGVDNESIVFTNGEFESFFYNDLDKIGIKYKKFPSEGDIRINLKLIDDNQTECSAKSPMILEENIERLFNYLEKNVNPNDYVIAAGSVPQGVDSDIYARIVNKVNNLKAFCVIDAFGEALNNAIKERPFLIKPNKTELELTTGIKINSETDLIKAAEKLLHEGVKNVLISMGEEGAVFINETTKVKCEIGSWNKKLVNAAGAGDSMMAGFVAKWIETNDIEASLKNGIICGSATAFSNKIATHNLIKELESASTLKVEKL</sequence>
<organism evidence="8 9">
    <name type="scientific">Spiroplasma chinense</name>
    <dbReference type="NCBI Taxonomy" id="216932"/>
    <lineage>
        <taxon>Bacteria</taxon>
        <taxon>Bacillati</taxon>
        <taxon>Mycoplasmatota</taxon>
        <taxon>Mollicutes</taxon>
        <taxon>Entomoplasmatales</taxon>
        <taxon>Spiroplasmataceae</taxon>
        <taxon>Spiroplasma</taxon>
    </lineage>
</organism>
<dbReference type="RefSeq" id="WP_166507874.1">
    <property type="nucleotide sequence ID" value="NZ_CP043026.1"/>
</dbReference>
<dbReference type="GO" id="GO:0008443">
    <property type="term" value="F:phosphofructokinase activity"/>
    <property type="evidence" value="ECO:0007669"/>
    <property type="project" value="TreeGrafter"/>
</dbReference>
<dbReference type="CDD" id="cd01164">
    <property type="entry name" value="FruK_PfkB_like"/>
    <property type="match status" value="1"/>
</dbReference>
<evidence type="ECO:0000256" key="5">
    <source>
        <dbReference type="ARBA" id="ARBA00022840"/>
    </source>
</evidence>
<dbReference type="Pfam" id="PF00294">
    <property type="entry name" value="PfkB"/>
    <property type="match status" value="1"/>
</dbReference>
<feature type="domain" description="Carbohydrate kinase PfkB" evidence="7">
    <location>
        <begin position="23"/>
        <end position="287"/>
    </location>
</feature>
<gene>
    <name evidence="8" type="primary">fruK</name>
    <name evidence="8" type="ORF">SCHIN_v1c02840</name>
</gene>
<keyword evidence="4 8" id="KW-0418">Kinase</keyword>
<dbReference type="InterPro" id="IPR029056">
    <property type="entry name" value="Ribokinase-like"/>
</dbReference>
<evidence type="ECO:0000259" key="7">
    <source>
        <dbReference type="Pfam" id="PF00294"/>
    </source>
</evidence>
<dbReference type="SUPFAM" id="SSF53613">
    <property type="entry name" value="Ribokinase-like"/>
    <property type="match status" value="1"/>
</dbReference>
<evidence type="ECO:0000313" key="9">
    <source>
        <dbReference type="Proteomes" id="UP000323144"/>
    </source>
</evidence>
<protein>
    <submittedName>
        <fullName evidence="8">1-phosphofructokinase</fullName>
    </submittedName>
</protein>
<dbReference type="PANTHER" id="PTHR46566">
    <property type="entry name" value="1-PHOSPHOFRUCTOKINASE-RELATED"/>
    <property type="match status" value="1"/>
</dbReference>
<evidence type="ECO:0000256" key="4">
    <source>
        <dbReference type="ARBA" id="ARBA00022777"/>
    </source>
</evidence>
<dbReference type="GO" id="GO:0005829">
    <property type="term" value="C:cytosol"/>
    <property type="evidence" value="ECO:0007669"/>
    <property type="project" value="TreeGrafter"/>
</dbReference>
<name>A0A5B9Y3B9_9MOLU</name>
<evidence type="ECO:0000256" key="2">
    <source>
        <dbReference type="ARBA" id="ARBA00022679"/>
    </source>
</evidence>
<dbReference type="Gene3D" id="3.40.1190.20">
    <property type="match status" value="1"/>
</dbReference>
<keyword evidence="9" id="KW-1185">Reference proteome</keyword>
<dbReference type="NCBIfam" id="TIGR03168">
    <property type="entry name" value="1-PFK"/>
    <property type="match status" value="1"/>
</dbReference>
<evidence type="ECO:0000256" key="3">
    <source>
        <dbReference type="ARBA" id="ARBA00022741"/>
    </source>
</evidence>
<keyword evidence="2 6" id="KW-0808">Transferase</keyword>
<dbReference type="InterPro" id="IPR011611">
    <property type="entry name" value="PfkB_dom"/>
</dbReference>
<keyword evidence="3" id="KW-0547">Nucleotide-binding</keyword>
<evidence type="ECO:0000256" key="6">
    <source>
        <dbReference type="PIRNR" id="PIRNR000535"/>
    </source>
</evidence>
<proteinExistence type="inferred from homology"/>